<keyword evidence="4" id="KW-0378">Hydrolase</keyword>
<dbReference type="InterPro" id="IPR001466">
    <property type="entry name" value="Beta-lactam-related"/>
</dbReference>
<proteinExistence type="predicted"/>
<dbReference type="PANTHER" id="PTHR46825:SF7">
    <property type="entry name" value="D-ALANYL-D-ALANINE CARBOXYPEPTIDASE"/>
    <property type="match status" value="1"/>
</dbReference>
<organism evidence="4 5">
    <name type="scientific">Pseudonocardia xishanensis</name>
    <dbReference type="NCBI Taxonomy" id="630995"/>
    <lineage>
        <taxon>Bacteria</taxon>
        <taxon>Bacillati</taxon>
        <taxon>Actinomycetota</taxon>
        <taxon>Actinomycetes</taxon>
        <taxon>Pseudonocardiales</taxon>
        <taxon>Pseudonocardiaceae</taxon>
        <taxon>Pseudonocardia</taxon>
    </lineage>
</organism>
<dbReference type="InterPro" id="IPR050491">
    <property type="entry name" value="AmpC-like"/>
</dbReference>
<keyword evidence="5" id="KW-1185">Reference proteome</keyword>
<evidence type="ECO:0000256" key="1">
    <source>
        <dbReference type="SAM" id="MobiDB-lite"/>
    </source>
</evidence>
<protein>
    <submittedName>
        <fullName evidence="4">Serine hydrolase domain-containing protein</fullName>
    </submittedName>
</protein>
<dbReference type="EMBL" id="BAABGT010000038">
    <property type="protein sequence ID" value="GAA4547611.1"/>
    <property type="molecule type" value="Genomic_DNA"/>
</dbReference>
<comment type="caution">
    <text evidence="4">The sequence shown here is derived from an EMBL/GenBank/DDBJ whole genome shotgun (WGS) entry which is preliminary data.</text>
</comment>
<dbReference type="SUPFAM" id="SSF56601">
    <property type="entry name" value="beta-lactamase/transpeptidase-like"/>
    <property type="match status" value="1"/>
</dbReference>
<sequence>MMIDEANGGGPHHGPPGRRRAARGSALVAGAVLVVVAAACSSPSQAASTATSVAPVPTVAAHGAPAGGTPGALRPLDRAALDATVAEVATELRQPGMVVLIRTPEGEYVNTHGVTERGGTTPVALDTRVRIGSNTKTWTGTAVLQMVQEGRIALTDPVSKYLSGVPGGDTITIAQLGDMRSGLYNYTETPELNRALDDDPQKVWTTEEMRALAFAHPAYFPPGQGWHYSNTNTMLLGEIAEKIDGKPLGQIFQDRFLTPLGMTGSSYPAAADTAIPAPSSRGYLYGTNVETMEQPSIPADQLAQVEAGTLAPKDVTNDNPSWTGAAGQGISTASDLATWVEAMVGGTLLDAPTQQARMDGVLPTGKGTSYGFTLAKMGQLYGHTGELPGFNSFMGYDPVDKVTIVAWGNSAPYADGRPPAVTLVQELVPLLYGPAPAADIPEEGLPE</sequence>
<dbReference type="InterPro" id="IPR012338">
    <property type="entry name" value="Beta-lactam/transpept-like"/>
</dbReference>
<accession>A0ABP8RUC9</accession>
<evidence type="ECO:0000259" key="3">
    <source>
        <dbReference type="Pfam" id="PF00144"/>
    </source>
</evidence>
<feature type="domain" description="Beta-lactamase-related" evidence="3">
    <location>
        <begin position="82"/>
        <end position="420"/>
    </location>
</feature>
<gene>
    <name evidence="4" type="ORF">GCM10023175_32200</name>
</gene>
<evidence type="ECO:0000313" key="5">
    <source>
        <dbReference type="Proteomes" id="UP001501598"/>
    </source>
</evidence>
<feature type="region of interest" description="Disordered" evidence="1">
    <location>
        <begin position="1"/>
        <end position="22"/>
    </location>
</feature>
<dbReference type="Proteomes" id="UP001501598">
    <property type="component" value="Unassembled WGS sequence"/>
</dbReference>
<evidence type="ECO:0000256" key="2">
    <source>
        <dbReference type="SAM" id="SignalP"/>
    </source>
</evidence>
<dbReference type="RefSeq" id="WP_345418395.1">
    <property type="nucleotide sequence ID" value="NZ_BAABGT010000038.1"/>
</dbReference>
<dbReference type="Pfam" id="PF00144">
    <property type="entry name" value="Beta-lactamase"/>
    <property type="match status" value="1"/>
</dbReference>
<feature type="signal peptide" evidence="2">
    <location>
        <begin position="1"/>
        <end position="46"/>
    </location>
</feature>
<keyword evidence="2" id="KW-0732">Signal</keyword>
<feature type="chain" id="PRO_5046611642" evidence="2">
    <location>
        <begin position="47"/>
        <end position="447"/>
    </location>
</feature>
<dbReference type="PANTHER" id="PTHR46825">
    <property type="entry name" value="D-ALANYL-D-ALANINE-CARBOXYPEPTIDASE/ENDOPEPTIDASE AMPH"/>
    <property type="match status" value="1"/>
</dbReference>
<dbReference type="GO" id="GO:0016787">
    <property type="term" value="F:hydrolase activity"/>
    <property type="evidence" value="ECO:0007669"/>
    <property type="project" value="UniProtKB-KW"/>
</dbReference>
<dbReference type="Gene3D" id="3.40.710.10">
    <property type="entry name" value="DD-peptidase/beta-lactamase superfamily"/>
    <property type="match status" value="1"/>
</dbReference>
<name>A0ABP8RUC9_9PSEU</name>
<evidence type="ECO:0000313" key="4">
    <source>
        <dbReference type="EMBL" id="GAA4547611.1"/>
    </source>
</evidence>
<reference evidence="5" key="1">
    <citation type="journal article" date="2019" name="Int. J. Syst. Evol. Microbiol.">
        <title>The Global Catalogue of Microorganisms (GCM) 10K type strain sequencing project: providing services to taxonomists for standard genome sequencing and annotation.</title>
        <authorList>
            <consortium name="The Broad Institute Genomics Platform"/>
            <consortium name="The Broad Institute Genome Sequencing Center for Infectious Disease"/>
            <person name="Wu L."/>
            <person name="Ma J."/>
        </authorList>
    </citation>
    <scope>NUCLEOTIDE SEQUENCE [LARGE SCALE GENOMIC DNA]</scope>
    <source>
        <strain evidence="5">JCM 17906</strain>
    </source>
</reference>